<dbReference type="InterPro" id="IPR012341">
    <property type="entry name" value="6hp_glycosidase-like_sf"/>
</dbReference>
<dbReference type="GO" id="GO:0004555">
    <property type="term" value="F:alpha,alpha-trehalase activity"/>
    <property type="evidence" value="ECO:0007669"/>
    <property type="project" value="InterPro"/>
</dbReference>
<evidence type="ECO:0008006" key="2">
    <source>
        <dbReference type="Google" id="ProtNLM"/>
    </source>
</evidence>
<name>X0WCU1_9ZZZZ</name>
<protein>
    <recommendedName>
        <fullName evidence="2">Glycosyl-hydrolase family 116 catalytic region domain-containing protein</fullName>
    </recommendedName>
</protein>
<accession>X0WCU1</accession>
<dbReference type="SUPFAM" id="SSF48208">
    <property type="entry name" value="Six-hairpin glycosidases"/>
    <property type="match status" value="1"/>
</dbReference>
<dbReference type="Pfam" id="PF01204">
    <property type="entry name" value="Trehalase"/>
    <property type="match status" value="1"/>
</dbReference>
<sequence length="225" mass="25937">YVGANGFWNDYSCGPKGFSYIAGIGMNSLIALQKKLLAKFAIELGINNSPYEKQYQRIKEKINLLFWDNHIASYFDYDVPKKSIFTTPNETRFWGLDNLLPLLAGIMSFKRAKLMKRYVLGSDYYGKYPAITTDLSADFQDERRLMVWSMTNWLVVQGLKEYKFNHQAKTIATNIFNALIRNWVRFQGLPEALSGTHNLAPMENPNLAGVGCWASFYLFLKEVYF</sequence>
<comment type="caution">
    <text evidence="1">The sequence shown here is derived from an EMBL/GenBank/DDBJ whole genome shotgun (WGS) entry which is preliminary data.</text>
</comment>
<reference evidence="1" key="1">
    <citation type="journal article" date="2014" name="Front. Microbiol.">
        <title>High frequency of phylogenetically diverse reductive dehalogenase-homologous genes in deep subseafloor sedimentary metagenomes.</title>
        <authorList>
            <person name="Kawai M."/>
            <person name="Futagami T."/>
            <person name="Toyoda A."/>
            <person name="Takaki Y."/>
            <person name="Nishi S."/>
            <person name="Hori S."/>
            <person name="Arai W."/>
            <person name="Tsubouchi T."/>
            <person name="Morono Y."/>
            <person name="Uchiyama I."/>
            <person name="Ito T."/>
            <person name="Fujiyama A."/>
            <person name="Inagaki F."/>
            <person name="Takami H."/>
        </authorList>
    </citation>
    <scope>NUCLEOTIDE SEQUENCE</scope>
    <source>
        <strain evidence="1">Expedition CK06-06</strain>
    </source>
</reference>
<dbReference type="AlphaFoldDB" id="X0WCU1"/>
<dbReference type="PANTHER" id="PTHR23403">
    <property type="entry name" value="TREHALASE"/>
    <property type="match status" value="1"/>
</dbReference>
<dbReference type="GO" id="GO:0005993">
    <property type="term" value="P:trehalose catabolic process"/>
    <property type="evidence" value="ECO:0007669"/>
    <property type="project" value="TreeGrafter"/>
</dbReference>
<dbReference type="PANTHER" id="PTHR23403:SF1">
    <property type="entry name" value="TREHALASE"/>
    <property type="match status" value="1"/>
</dbReference>
<dbReference type="InterPro" id="IPR008928">
    <property type="entry name" value="6-hairpin_glycosidase_sf"/>
</dbReference>
<organism evidence="1">
    <name type="scientific">marine sediment metagenome</name>
    <dbReference type="NCBI Taxonomy" id="412755"/>
    <lineage>
        <taxon>unclassified sequences</taxon>
        <taxon>metagenomes</taxon>
        <taxon>ecological metagenomes</taxon>
    </lineage>
</organism>
<dbReference type="InterPro" id="IPR001661">
    <property type="entry name" value="Glyco_hydro_37"/>
</dbReference>
<gene>
    <name evidence="1" type="ORF">S01H1_55083</name>
</gene>
<dbReference type="Gene3D" id="1.50.10.10">
    <property type="match status" value="1"/>
</dbReference>
<feature type="non-terminal residue" evidence="1">
    <location>
        <position position="1"/>
    </location>
</feature>
<evidence type="ECO:0000313" key="1">
    <source>
        <dbReference type="EMBL" id="GAG22408.1"/>
    </source>
</evidence>
<dbReference type="EMBL" id="BARS01035780">
    <property type="protein sequence ID" value="GAG22408.1"/>
    <property type="molecule type" value="Genomic_DNA"/>
</dbReference>
<proteinExistence type="predicted"/>